<evidence type="ECO:0000313" key="7">
    <source>
        <dbReference type="EMBL" id="EGZ26890.1"/>
    </source>
</evidence>
<name>G4YEP6_PHYSP</name>
<feature type="region of interest" description="Disordered" evidence="3">
    <location>
        <begin position="363"/>
        <end position="382"/>
    </location>
</feature>
<evidence type="ECO:0000259" key="5">
    <source>
        <dbReference type="PROSITE" id="PS00497"/>
    </source>
</evidence>
<dbReference type="SUPFAM" id="SSF48056">
    <property type="entry name" value="Di-copper centre-containing domain"/>
    <property type="match status" value="1"/>
</dbReference>
<dbReference type="AlphaFoldDB" id="G4YEP6"/>
<dbReference type="RefSeq" id="XP_009514165.1">
    <property type="nucleotide sequence ID" value="XM_009515870.1"/>
</dbReference>
<dbReference type="Pfam" id="PF00264">
    <property type="entry name" value="Tyrosinase"/>
    <property type="match status" value="1"/>
</dbReference>
<dbReference type="KEGG" id="psoj:PHYSODRAFT_393487"/>
<sequence>LIGLLAALASSQAARSCGPRVRKSWDALTATDKATYKSAIADAMDSGAYIKFVEIHSDMMSWSEAHQTCMFIYWHRLFLVAFENMLRGLNSKYACVTVPYFNWADAHGRMMSGECSTVADCSDILTDLGGVDGELATVSIFDNKVEGYCTSEAPLNHFCESSDSSSCVGCVPRGDWATFDLRPPAGVAFASLGTQVFGSRSIAGMAAEVEGGFHAHVHNFMGGVMGNKFVSPADPIFWSHHAMVDALHTIFHKCRVGSARMTFAQKAASNDWDSCPRSDGDSVFNPTDLVMMQTTFGAELIDAREDPTIGEYFIGVPSRFADLVDVRDLGASSYSYLFPADGYLASMLSTCVAPAAVSRKLSKRHNVTSNSSNSSGSGDDYDSNTFRSVSSAGDDNVDVYFKGTCRDSTRLMVAWYNETITAMGGPSSDVLADLERQMCIFENQCLGGTRDFKPEFKQSWNMTAPRCLQIVNAIKSGEQRILYKQWRETMESYFGCPVPHNSSSSAS</sequence>
<dbReference type="InterPro" id="IPR050316">
    <property type="entry name" value="Tyrosinase/Hemocyanin"/>
</dbReference>
<keyword evidence="4" id="KW-0732">Signal</keyword>
<keyword evidence="8" id="KW-1185">Reference proteome</keyword>
<feature type="non-terminal residue" evidence="7">
    <location>
        <position position="1"/>
    </location>
</feature>
<gene>
    <name evidence="7" type="ORF">PHYSODRAFT_393487</name>
</gene>
<feature type="domain" description="Tyrosinase copper-binding" evidence="6">
    <location>
        <begin position="234"/>
        <end position="245"/>
    </location>
</feature>
<dbReference type="PRINTS" id="PR00092">
    <property type="entry name" value="TYROSINASE"/>
</dbReference>
<accession>G4YEP6</accession>
<evidence type="ECO:0000256" key="4">
    <source>
        <dbReference type="SAM" id="SignalP"/>
    </source>
</evidence>
<dbReference type="PROSITE" id="PS00498">
    <property type="entry name" value="TYROSINASE_2"/>
    <property type="match status" value="1"/>
</dbReference>
<dbReference type="GeneID" id="20651180"/>
<proteinExistence type="predicted"/>
<dbReference type="GO" id="GO:0016491">
    <property type="term" value="F:oxidoreductase activity"/>
    <property type="evidence" value="ECO:0007669"/>
    <property type="project" value="InterPro"/>
</dbReference>
<protein>
    <recommendedName>
        <fullName evidence="5 6">Tyrosinase copper-binding domain-containing protein</fullName>
    </recommendedName>
</protein>
<dbReference type="STRING" id="1094619.G4YEP6"/>
<dbReference type="EMBL" id="JH159151">
    <property type="protein sequence ID" value="EGZ26890.1"/>
    <property type="molecule type" value="Genomic_DNA"/>
</dbReference>
<dbReference type="PANTHER" id="PTHR11474:SF126">
    <property type="entry name" value="TYROSINASE-LIKE PROTEIN TYR-1-RELATED"/>
    <property type="match status" value="1"/>
</dbReference>
<dbReference type="GO" id="GO:0046872">
    <property type="term" value="F:metal ion binding"/>
    <property type="evidence" value="ECO:0007669"/>
    <property type="project" value="UniProtKB-KW"/>
</dbReference>
<keyword evidence="2" id="KW-0186">Copper</keyword>
<feature type="chain" id="PRO_5003471200" description="Tyrosinase copper-binding domain-containing protein" evidence="4">
    <location>
        <begin position="17"/>
        <end position="507"/>
    </location>
</feature>
<evidence type="ECO:0000256" key="3">
    <source>
        <dbReference type="SAM" id="MobiDB-lite"/>
    </source>
</evidence>
<evidence type="ECO:0000313" key="8">
    <source>
        <dbReference type="Proteomes" id="UP000002640"/>
    </source>
</evidence>
<feature type="domain" description="Tyrosinase copper-binding" evidence="5">
    <location>
        <begin position="66"/>
        <end position="83"/>
    </location>
</feature>
<feature type="non-terminal residue" evidence="7">
    <location>
        <position position="507"/>
    </location>
</feature>
<dbReference type="Proteomes" id="UP000002640">
    <property type="component" value="Unassembled WGS sequence"/>
</dbReference>
<dbReference type="OMA" id="CENAGTT"/>
<dbReference type="PROSITE" id="PS00497">
    <property type="entry name" value="TYROSINASE_1"/>
    <property type="match status" value="1"/>
</dbReference>
<evidence type="ECO:0000256" key="1">
    <source>
        <dbReference type="ARBA" id="ARBA00022723"/>
    </source>
</evidence>
<dbReference type="InterPro" id="IPR002227">
    <property type="entry name" value="Tyrosinase_Cu-bd"/>
</dbReference>
<evidence type="ECO:0000256" key="2">
    <source>
        <dbReference type="ARBA" id="ARBA00023008"/>
    </source>
</evidence>
<reference evidence="7 8" key="1">
    <citation type="journal article" date="2006" name="Science">
        <title>Phytophthora genome sequences uncover evolutionary origins and mechanisms of pathogenesis.</title>
        <authorList>
            <person name="Tyler B.M."/>
            <person name="Tripathy S."/>
            <person name="Zhang X."/>
            <person name="Dehal P."/>
            <person name="Jiang R.H."/>
            <person name="Aerts A."/>
            <person name="Arredondo F.D."/>
            <person name="Baxter L."/>
            <person name="Bensasson D."/>
            <person name="Beynon J.L."/>
            <person name="Chapman J."/>
            <person name="Damasceno C.M."/>
            <person name="Dorrance A.E."/>
            <person name="Dou D."/>
            <person name="Dickerman A.W."/>
            <person name="Dubchak I.L."/>
            <person name="Garbelotto M."/>
            <person name="Gijzen M."/>
            <person name="Gordon S.G."/>
            <person name="Govers F."/>
            <person name="Grunwald N.J."/>
            <person name="Huang W."/>
            <person name="Ivors K.L."/>
            <person name="Jones R.W."/>
            <person name="Kamoun S."/>
            <person name="Krampis K."/>
            <person name="Lamour K.H."/>
            <person name="Lee M.K."/>
            <person name="McDonald W.H."/>
            <person name="Medina M."/>
            <person name="Meijer H.J."/>
            <person name="Nordberg E.K."/>
            <person name="Maclean D.J."/>
            <person name="Ospina-Giraldo M.D."/>
            <person name="Morris P.F."/>
            <person name="Phuntumart V."/>
            <person name="Putnam N.H."/>
            <person name="Rash S."/>
            <person name="Rose J.K."/>
            <person name="Sakihama Y."/>
            <person name="Salamov A.A."/>
            <person name="Savidor A."/>
            <person name="Scheuring C.F."/>
            <person name="Smith B.M."/>
            <person name="Sobral B.W."/>
            <person name="Terry A."/>
            <person name="Torto-Alalibo T.A."/>
            <person name="Win J."/>
            <person name="Xu Z."/>
            <person name="Zhang H."/>
            <person name="Grigoriev I.V."/>
            <person name="Rokhsar D.S."/>
            <person name="Boore J.L."/>
        </authorList>
    </citation>
    <scope>NUCLEOTIDE SEQUENCE [LARGE SCALE GENOMIC DNA]</scope>
    <source>
        <strain evidence="7 8">P6497</strain>
    </source>
</reference>
<keyword evidence="1" id="KW-0479">Metal-binding</keyword>
<dbReference type="InterPro" id="IPR008922">
    <property type="entry name" value="Di-copper_centre_dom_sf"/>
</dbReference>
<dbReference type="InParanoid" id="G4YEP6"/>
<organism evidence="7 8">
    <name type="scientific">Phytophthora sojae (strain P6497)</name>
    <name type="common">Soybean stem and root rot agent</name>
    <name type="synonym">Phytophthora megasperma f. sp. glycines</name>
    <dbReference type="NCBI Taxonomy" id="1094619"/>
    <lineage>
        <taxon>Eukaryota</taxon>
        <taxon>Sar</taxon>
        <taxon>Stramenopiles</taxon>
        <taxon>Oomycota</taxon>
        <taxon>Peronosporomycetes</taxon>
        <taxon>Peronosporales</taxon>
        <taxon>Peronosporaceae</taxon>
        <taxon>Phytophthora</taxon>
    </lineage>
</organism>
<feature type="compositionally biased region" description="Low complexity" evidence="3">
    <location>
        <begin position="369"/>
        <end position="378"/>
    </location>
</feature>
<dbReference type="PANTHER" id="PTHR11474">
    <property type="entry name" value="TYROSINASE FAMILY MEMBER"/>
    <property type="match status" value="1"/>
</dbReference>
<feature type="signal peptide" evidence="4">
    <location>
        <begin position="1"/>
        <end position="16"/>
    </location>
</feature>
<evidence type="ECO:0000259" key="6">
    <source>
        <dbReference type="PROSITE" id="PS00498"/>
    </source>
</evidence>
<dbReference type="Gene3D" id="1.10.1280.10">
    <property type="entry name" value="Di-copper center containing domain from catechol oxidase"/>
    <property type="match status" value="1"/>
</dbReference>